<evidence type="ECO:0000259" key="8">
    <source>
        <dbReference type="Pfam" id="PF02687"/>
    </source>
</evidence>
<proteinExistence type="predicted"/>
<keyword evidence="5 7" id="KW-1133">Transmembrane helix</keyword>
<feature type="domain" description="ABC3 transporter permease C-terminal" evidence="8">
    <location>
        <begin position="262"/>
        <end position="372"/>
    </location>
</feature>
<keyword evidence="3" id="KW-1003">Cell membrane</keyword>
<dbReference type="InterPro" id="IPR051125">
    <property type="entry name" value="ABC-4/HrtB_transporter"/>
</dbReference>
<dbReference type="PANTHER" id="PTHR43738:SF1">
    <property type="entry name" value="HEMIN TRANSPORT SYSTEM PERMEASE PROTEIN HRTB-RELATED"/>
    <property type="match status" value="1"/>
</dbReference>
<dbReference type="Pfam" id="PF12704">
    <property type="entry name" value="MacB_PCD"/>
    <property type="match status" value="1"/>
</dbReference>
<comment type="subcellular location">
    <subcellularLocation>
        <location evidence="1">Cell membrane</location>
        <topology evidence="1">Multi-pass membrane protein</topology>
    </subcellularLocation>
</comment>
<dbReference type="InterPro" id="IPR003838">
    <property type="entry name" value="ABC3_permease_C"/>
</dbReference>
<accession>A0A656HH12</accession>
<evidence type="ECO:0000313" key="11">
    <source>
        <dbReference type="Proteomes" id="UP000005317"/>
    </source>
</evidence>
<dbReference type="EMBL" id="JH651384">
    <property type="protein sequence ID" value="EIJ36311.1"/>
    <property type="molecule type" value="Genomic_DNA"/>
</dbReference>
<evidence type="ECO:0000256" key="5">
    <source>
        <dbReference type="ARBA" id="ARBA00022989"/>
    </source>
</evidence>
<evidence type="ECO:0000313" key="10">
    <source>
        <dbReference type="EMBL" id="EIJ36311.1"/>
    </source>
</evidence>
<evidence type="ECO:0000256" key="3">
    <source>
        <dbReference type="ARBA" id="ARBA00022475"/>
    </source>
</evidence>
<keyword evidence="2" id="KW-0813">Transport</keyword>
<evidence type="ECO:0000259" key="9">
    <source>
        <dbReference type="Pfam" id="PF12704"/>
    </source>
</evidence>
<dbReference type="AlphaFoldDB" id="A0A656HH12"/>
<dbReference type="Pfam" id="PF02687">
    <property type="entry name" value="FtsX"/>
    <property type="match status" value="1"/>
</dbReference>
<organism evidence="10 11">
    <name type="scientific">Thiothrix nivea (strain ATCC 35100 / DSM 5205 / JP2)</name>
    <dbReference type="NCBI Taxonomy" id="870187"/>
    <lineage>
        <taxon>Bacteria</taxon>
        <taxon>Pseudomonadati</taxon>
        <taxon>Pseudomonadota</taxon>
        <taxon>Gammaproteobacteria</taxon>
        <taxon>Thiotrichales</taxon>
        <taxon>Thiotrichaceae</taxon>
        <taxon>Thiothrix</taxon>
    </lineage>
</organism>
<feature type="transmembrane region" description="Helical" evidence="7">
    <location>
        <begin position="302"/>
        <end position="325"/>
    </location>
</feature>
<dbReference type="PANTHER" id="PTHR43738">
    <property type="entry name" value="ABC TRANSPORTER, MEMBRANE PROTEIN"/>
    <property type="match status" value="1"/>
</dbReference>
<keyword evidence="6 7" id="KW-0472">Membrane</keyword>
<feature type="transmembrane region" description="Helical" evidence="7">
    <location>
        <begin position="345"/>
        <end position="365"/>
    </location>
</feature>
<sequence length="379" mass="41837">MFWLAFKMLFQERSRLIITLVGIVFSGVLTLMEVGIYLGMMGNATGIVRHTDADIWIMSKNVPNFDFSQPFPDYLIDRVRGLDEVARADSIQVWFGFLKLHDGRREQVELVGFDPDSGVGGPWAMESGQATDVKGGNYMILDASARQRLGDLTPGSLWEVNVFKEESFKLVGVSQGVVSFTTVPVMFTSHAWMERSLAGTNFANQTSFIVAKLKDPATLPDVVATLRNRLPNNDVYTRQEFINRAVEYWTIQTGMGMSFFLTAILAVLIGGAIVGQTIYASTLEHLRDYGTLKAMGARNRDINTVILSQAAVSAVLGFVISVTVLVLVRGGVERSGVPLTTPWELFVVMFVIIVLTCLSAAWVSVRKTKTLDPAMVFRG</sequence>
<reference evidence="11" key="1">
    <citation type="journal article" date="2011" name="Stand. Genomic Sci.">
        <title>Genome sequence of the filamentous, gliding Thiothrix nivea neotype strain (JP2(T)).</title>
        <authorList>
            <person name="Lapidus A."/>
            <person name="Nolan M."/>
            <person name="Lucas S."/>
            <person name="Glavina Del Rio T."/>
            <person name="Tice H."/>
            <person name="Cheng J.F."/>
            <person name="Tapia R."/>
            <person name="Han C."/>
            <person name="Goodwin L."/>
            <person name="Pitluck S."/>
            <person name="Liolios K."/>
            <person name="Pagani I."/>
            <person name="Ivanova N."/>
            <person name="Huntemann M."/>
            <person name="Mavromatis K."/>
            <person name="Mikhailova N."/>
            <person name="Pati A."/>
            <person name="Chen A."/>
            <person name="Palaniappan K."/>
            <person name="Land M."/>
            <person name="Brambilla E.M."/>
            <person name="Rohde M."/>
            <person name="Abt B."/>
            <person name="Verbarg S."/>
            <person name="Goker M."/>
            <person name="Bristow J."/>
            <person name="Eisen J.A."/>
            <person name="Markowitz V."/>
            <person name="Hugenholtz P."/>
            <person name="Kyrpides N.C."/>
            <person name="Klenk H.P."/>
            <person name="Woyke T."/>
        </authorList>
    </citation>
    <scope>NUCLEOTIDE SEQUENCE [LARGE SCALE GENOMIC DNA]</scope>
    <source>
        <strain evidence="11">ATCC 35100 / DSM 5205 / JP2</strain>
    </source>
</reference>
<feature type="transmembrane region" description="Helical" evidence="7">
    <location>
        <begin position="16"/>
        <end position="40"/>
    </location>
</feature>
<feature type="transmembrane region" description="Helical" evidence="7">
    <location>
        <begin position="259"/>
        <end position="281"/>
    </location>
</feature>
<gene>
    <name evidence="10" type="ORF">Thini_3810</name>
</gene>
<keyword evidence="4 7" id="KW-0812">Transmembrane</keyword>
<dbReference type="Proteomes" id="UP000005317">
    <property type="component" value="Unassembled WGS sequence"/>
</dbReference>
<keyword evidence="11" id="KW-1185">Reference proteome</keyword>
<evidence type="ECO:0000256" key="6">
    <source>
        <dbReference type="ARBA" id="ARBA00023136"/>
    </source>
</evidence>
<dbReference type="RefSeq" id="WP_002710188.1">
    <property type="nucleotide sequence ID" value="NZ_JH651384.1"/>
</dbReference>
<evidence type="ECO:0000256" key="1">
    <source>
        <dbReference type="ARBA" id="ARBA00004651"/>
    </source>
</evidence>
<evidence type="ECO:0000256" key="7">
    <source>
        <dbReference type="SAM" id="Phobius"/>
    </source>
</evidence>
<evidence type="ECO:0000256" key="4">
    <source>
        <dbReference type="ARBA" id="ARBA00022692"/>
    </source>
</evidence>
<dbReference type="OrthoDB" id="8578584at2"/>
<feature type="domain" description="MacB-like periplasmic core" evidence="9">
    <location>
        <begin position="17"/>
        <end position="228"/>
    </location>
</feature>
<evidence type="ECO:0000256" key="2">
    <source>
        <dbReference type="ARBA" id="ARBA00022448"/>
    </source>
</evidence>
<protein>
    <submittedName>
        <fullName evidence="10">Uncharacterized protein</fullName>
    </submittedName>
</protein>
<dbReference type="InterPro" id="IPR025857">
    <property type="entry name" value="MacB_PCD"/>
</dbReference>
<name>A0A656HH12_THINJ</name>
<dbReference type="GO" id="GO:0005886">
    <property type="term" value="C:plasma membrane"/>
    <property type="evidence" value="ECO:0007669"/>
    <property type="project" value="UniProtKB-SubCell"/>
</dbReference>